<evidence type="ECO:0000256" key="2">
    <source>
        <dbReference type="ARBA" id="ARBA00009773"/>
    </source>
</evidence>
<keyword evidence="4" id="KW-1003">Cell membrane</keyword>
<evidence type="ECO:0000256" key="8">
    <source>
        <dbReference type="SAM" id="MobiDB-lite"/>
    </source>
</evidence>
<evidence type="ECO:0000256" key="4">
    <source>
        <dbReference type="ARBA" id="ARBA00022475"/>
    </source>
</evidence>
<keyword evidence="11" id="KW-1185">Reference proteome</keyword>
<proteinExistence type="inferred from homology"/>
<evidence type="ECO:0000256" key="1">
    <source>
        <dbReference type="ARBA" id="ARBA00004651"/>
    </source>
</evidence>
<feature type="transmembrane region" description="Helical" evidence="9">
    <location>
        <begin position="292"/>
        <end position="318"/>
    </location>
</feature>
<accession>A0A0W8I703</accession>
<evidence type="ECO:0008006" key="12">
    <source>
        <dbReference type="Google" id="ProtNLM"/>
    </source>
</evidence>
<keyword evidence="5 9" id="KW-0812">Transmembrane</keyword>
<dbReference type="Pfam" id="PF01594">
    <property type="entry name" value="AI-2E_transport"/>
    <property type="match status" value="1"/>
</dbReference>
<protein>
    <recommendedName>
        <fullName evidence="12">Permease</fullName>
    </recommendedName>
</protein>
<feature type="transmembrane region" description="Helical" evidence="9">
    <location>
        <begin position="264"/>
        <end position="286"/>
    </location>
</feature>
<comment type="subcellular location">
    <subcellularLocation>
        <location evidence="1">Cell membrane</location>
        <topology evidence="1">Multi-pass membrane protein</topology>
    </subcellularLocation>
</comment>
<feature type="transmembrane region" description="Helical" evidence="9">
    <location>
        <begin position="90"/>
        <end position="114"/>
    </location>
</feature>
<dbReference type="PANTHER" id="PTHR21716">
    <property type="entry name" value="TRANSMEMBRANE PROTEIN"/>
    <property type="match status" value="1"/>
</dbReference>
<keyword evidence="7 9" id="KW-0472">Membrane</keyword>
<evidence type="ECO:0000256" key="5">
    <source>
        <dbReference type="ARBA" id="ARBA00022692"/>
    </source>
</evidence>
<feature type="compositionally biased region" description="Pro residues" evidence="8">
    <location>
        <begin position="30"/>
        <end position="47"/>
    </location>
</feature>
<name>A0A0W8I703_9MICO</name>
<reference evidence="10 11" key="1">
    <citation type="submission" date="2015-12" db="EMBL/GenBank/DDBJ databases">
        <title>Serinicoccus chungangenesis strain CD08_5 genome sequencing and assembly.</title>
        <authorList>
            <person name="Chander A.M."/>
            <person name="Kaur G."/>
            <person name="Nair G.R."/>
            <person name="Dhawan D.K."/>
            <person name="Kochhar R.K."/>
            <person name="Mayilraj S."/>
            <person name="Bhadada S.K."/>
        </authorList>
    </citation>
    <scope>NUCLEOTIDE SEQUENCE [LARGE SCALE GENOMIC DNA]</scope>
    <source>
        <strain evidence="10 11">CD08_5</strain>
    </source>
</reference>
<feature type="transmembrane region" description="Helical" evidence="9">
    <location>
        <begin position="203"/>
        <end position="228"/>
    </location>
</feature>
<evidence type="ECO:0000256" key="7">
    <source>
        <dbReference type="ARBA" id="ARBA00023136"/>
    </source>
</evidence>
<feature type="transmembrane region" description="Helical" evidence="9">
    <location>
        <begin position="362"/>
        <end position="393"/>
    </location>
</feature>
<feature type="transmembrane region" description="Helical" evidence="9">
    <location>
        <begin position="65"/>
        <end position="84"/>
    </location>
</feature>
<dbReference type="GO" id="GO:0005886">
    <property type="term" value="C:plasma membrane"/>
    <property type="evidence" value="ECO:0007669"/>
    <property type="project" value="UniProtKB-SubCell"/>
</dbReference>
<keyword evidence="3" id="KW-0813">Transport</keyword>
<evidence type="ECO:0000313" key="10">
    <source>
        <dbReference type="EMBL" id="KUG53785.1"/>
    </source>
</evidence>
<dbReference type="PANTHER" id="PTHR21716:SF53">
    <property type="entry name" value="PERMEASE PERM-RELATED"/>
    <property type="match status" value="1"/>
</dbReference>
<feature type="compositionally biased region" description="Basic and acidic residues" evidence="8">
    <location>
        <begin position="18"/>
        <end position="29"/>
    </location>
</feature>
<gene>
    <name evidence="10" type="ORF">AVL62_01220</name>
</gene>
<dbReference type="STRING" id="767452.AVL62_01220"/>
<dbReference type="OrthoDB" id="9784366at2"/>
<comment type="similarity">
    <text evidence="2">Belongs to the autoinducer-2 exporter (AI-2E) (TC 2.A.86) family.</text>
</comment>
<comment type="caution">
    <text evidence="10">The sequence shown here is derived from an EMBL/GenBank/DDBJ whole genome shotgun (WGS) entry which is preliminary data.</text>
</comment>
<organism evidence="10 11">
    <name type="scientific">Serinicoccus chungangensis</name>
    <dbReference type="NCBI Taxonomy" id="767452"/>
    <lineage>
        <taxon>Bacteria</taxon>
        <taxon>Bacillati</taxon>
        <taxon>Actinomycetota</taxon>
        <taxon>Actinomycetes</taxon>
        <taxon>Micrococcales</taxon>
        <taxon>Ornithinimicrobiaceae</taxon>
        <taxon>Serinicoccus</taxon>
    </lineage>
</organism>
<feature type="compositionally biased region" description="Basic and acidic residues" evidence="8">
    <location>
        <begin position="1"/>
        <end position="11"/>
    </location>
</feature>
<dbReference type="AlphaFoldDB" id="A0A0W8I703"/>
<feature type="transmembrane region" description="Helical" evidence="9">
    <location>
        <begin position="325"/>
        <end position="342"/>
    </location>
</feature>
<feature type="transmembrane region" description="Helical" evidence="9">
    <location>
        <begin position="126"/>
        <end position="148"/>
    </location>
</feature>
<evidence type="ECO:0000313" key="11">
    <source>
        <dbReference type="Proteomes" id="UP000054837"/>
    </source>
</evidence>
<evidence type="ECO:0000256" key="6">
    <source>
        <dbReference type="ARBA" id="ARBA00022989"/>
    </source>
</evidence>
<sequence>MPTHDLPHEARAAASLDVRAEEPADEPGHRPPPVPGSRPRPEGPPAPTTNVGIDRMRVVGDGLRFVTAWCLRAVIIAAALWLVWWVLSRVWFGVLPILLALIVATLLAPVVALGRRIGLPASLATILTLVLSFALLVGVLAGLVPSIVTQSREIFGQAGEGVDQVRRWISGPPLNLDDAQIDEYLTSAISWIQERSSEAAGAVASGLGAVGSALVTLGLMVVLLFFFLKDGPKFLPWVRRVTGRTVGRHLTEALTRMWTTLGGFIRTQAIVSAVDAVLIGAGLLILQVPLALTLAVLTFLGGFIPIVGAVVAGGIAVLVALVTQGFTSALIVLAIVIGVQQIEGNVLQPMLQGRSMQMHPGIVLLAVAGGSTLFGIIGAFLAVPFAATFVVGLRYLSEQVDLRSGDVSAAEIPFATPEGYVAGAQAEHAATSAREAEQAAMAVAQHGSVASAAPPRPGFLAWLCGRH</sequence>
<dbReference type="Proteomes" id="UP000054837">
    <property type="component" value="Unassembled WGS sequence"/>
</dbReference>
<dbReference type="InterPro" id="IPR002549">
    <property type="entry name" value="AI-2E-like"/>
</dbReference>
<dbReference type="EMBL" id="LQBL01000028">
    <property type="protein sequence ID" value="KUG53785.1"/>
    <property type="molecule type" value="Genomic_DNA"/>
</dbReference>
<dbReference type="GO" id="GO:0055085">
    <property type="term" value="P:transmembrane transport"/>
    <property type="evidence" value="ECO:0007669"/>
    <property type="project" value="TreeGrafter"/>
</dbReference>
<feature type="region of interest" description="Disordered" evidence="8">
    <location>
        <begin position="1"/>
        <end position="52"/>
    </location>
</feature>
<evidence type="ECO:0000256" key="3">
    <source>
        <dbReference type="ARBA" id="ARBA00022448"/>
    </source>
</evidence>
<keyword evidence="6 9" id="KW-1133">Transmembrane helix</keyword>
<dbReference type="RefSeq" id="WP_058891791.1">
    <property type="nucleotide sequence ID" value="NZ_LQBL01000028.1"/>
</dbReference>
<evidence type="ECO:0000256" key="9">
    <source>
        <dbReference type="SAM" id="Phobius"/>
    </source>
</evidence>